<evidence type="ECO:0000313" key="2">
    <source>
        <dbReference type="EMBL" id="GAA0240063.1"/>
    </source>
</evidence>
<comment type="caution">
    <text evidence="2">The sequence shown here is derived from an EMBL/GenBank/DDBJ whole genome shotgun (WGS) entry which is preliminary data.</text>
</comment>
<evidence type="ECO:0000313" key="3">
    <source>
        <dbReference type="Proteomes" id="UP001500967"/>
    </source>
</evidence>
<keyword evidence="1" id="KW-1133">Transmembrane helix</keyword>
<keyword evidence="1" id="KW-0472">Membrane</keyword>
<keyword evidence="3" id="KW-1185">Reference proteome</keyword>
<name>A0ABN0U676_9ACTN</name>
<gene>
    <name evidence="2" type="ORF">GCM10009539_26700</name>
</gene>
<protein>
    <submittedName>
        <fullName evidence="2">Uncharacterized protein</fullName>
    </submittedName>
</protein>
<sequence length="42" mass="4468">MSSRTDGPGPWLLLAGFVTFCVVVGLCFGFVAYDLVRVVFAG</sequence>
<keyword evidence="1" id="KW-0812">Transmembrane</keyword>
<reference evidence="2 3" key="1">
    <citation type="journal article" date="2019" name="Int. J. Syst. Evol. Microbiol.">
        <title>The Global Catalogue of Microorganisms (GCM) 10K type strain sequencing project: providing services to taxonomists for standard genome sequencing and annotation.</title>
        <authorList>
            <consortium name="The Broad Institute Genomics Platform"/>
            <consortium name="The Broad Institute Genome Sequencing Center for Infectious Disease"/>
            <person name="Wu L."/>
            <person name="Ma J."/>
        </authorList>
    </citation>
    <scope>NUCLEOTIDE SEQUENCE [LARGE SCALE GENOMIC DNA]</scope>
    <source>
        <strain evidence="2 3">JCM 10425</strain>
    </source>
</reference>
<feature type="transmembrane region" description="Helical" evidence="1">
    <location>
        <begin position="12"/>
        <end position="33"/>
    </location>
</feature>
<dbReference type="Proteomes" id="UP001500967">
    <property type="component" value="Unassembled WGS sequence"/>
</dbReference>
<accession>A0ABN0U676</accession>
<proteinExistence type="predicted"/>
<organism evidence="2 3">
    <name type="scientific">Cryptosporangium japonicum</name>
    <dbReference type="NCBI Taxonomy" id="80872"/>
    <lineage>
        <taxon>Bacteria</taxon>
        <taxon>Bacillati</taxon>
        <taxon>Actinomycetota</taxon>
        <taxon>Actinomycetes</taxon>
        <taxon>Cryptosporangiales</taxon>
        <taxon>Cryptosporangiaceae</taxon>
        <taxon>Cryptosporangium</taxon>
    </lineage>
</organism>
<evidence type="ECO:0000256" key="1">
    <source>
        <dbReference type="SAM" id="Phobius"/>
    </source>
</evidence>
<dbReference type="RefSeq" id="WP_344649104.1">
    <property type="nucleotide sequence ID" value="NZ_BAAAGX010000010.1"/>
</dbReference>
<dbReference type="EMBL" id="BAAAGX010000010">
    <property type="protein sequence ID" value="GAA0240063.1"/>
    <property type="molecule type" value="Genomic_DNA"/>
</dbReference>